<sequence>MSVSKIELQLPFGFHPDPILETATPEQRAIVLTTGCVALKALLNKTDSLSYEEAYDKATAEQAEKWSAEKSGLEEKALREKQDLEDKNATEVRLLNDKFKRKEEELTKVDTLRAKAEREAATLLERELQTLIDERTRTRSQVESENSREIEKLTQELKETKSKIEETEKALREALKKVGDTALEAEKDKNAAIDKVREESTAKILALTSRQSNSSLKGQDNEKMFGELLHKVFGISADYVKQEHRIESGDHIIEWEGLKLMFENKNYEKQVTSDEVEKAIKDFKKHPECDVLIFVSEKSSIAKHQRPGHLDIDIVDGRAAIWIGEFNRNEDKVVYLQMIAQVIRQLANFQKRAKEIGDGDGVVEDYKSKILTIRRYFEMTSEDLKILDRAQKTYQSTQKLAWDALKEQINTVKGNFTRRLQSAMKDENDEIDYSSPVDDSQINTAEKKKRKAAAPKATLKGKKTCDGQIDKSPNNTTFQNDP</sequence>
<keyword evidence="4" id="KW-1185">Reference proteome</keyword>
<accession>E9GCA8</accession>
<keyword evidence="1" id="KW-0175">Coiled coil</keyword>
<evidence type="ECO:0000256" key="2">
    <source>
        <dbReference type="SAM" id="MobiDB-lite"/>
    </source>
</evidence>
<dbReference type="OrthoDB" id="6363050at2759"/>
<gene>
    <name evidence="3" type="ORF">DAPPUDRAFT_101087</name>
</gene>
<dbReference type="InParanoid" id="E9GCA8"/>
<feature type="region of interest" description="Disordered" evidence="2">
    <location>
        <begin position="427"/>
        <end position="482"/>
    </location>
</feature>
<evidence type="ECO:0000256" key="1">
    <source>
        <dbReference type="SAM" id="Coils"/>
    </source>
</evidence>
<dbReference type="HOGENOM" id="CLU_566539_0_0_1"/>
<dbReference type="EMBL" id="GL732539">
    <property type="protein sequence ID" value="EFX82890.1"/>
    <property type="molecule type" value="Genomic_DNA"/>
</dbReference>
<feature type="compositionally biased region" description="Polar residues" evidence="2">
    <location>
        <begin position="471"/>
        <end position="482"/>
    </location>
</feature>
<feature type="coiled-coil region" evidence="1">
    <location>
        <begin position="99"/>
        <end position="177"/>
    </location>
</feature>
<name>E9GCA8_DAPPU</name>
<organism evidence="3 4">
    <name type="scientific">Daphnia pulex</name>
    <name type="common">Water flea</name>
    <dbReference type="NCBI Taxonomy" id="6669"/>
    <lineage>
        <taxon>Eukaryota</taxon>
        <taxon>Metazoa</taxon>
        <taxon>Ecdysozoa</taxon>
        <taxon>Arthropoda</taxon>
        <taxon>Crustacea</taxon>
        <taxon>Branchiopoda</taxon>
        <taxon>Diplostraca</taxon>
        <taxon>Cladocera</taxon>
        <taxon>Anomopoda</taxon>
        <taxon>Daphniidae</taxon>
        <taxon>Daphnia</taxon>
    </lineage>
</organism>
<reference evidence="3 4" key="1">
    <citation type="journal article" date="2011" name="Science">
        <title>The ecoresponsive genome of Daphnia pulex.</title>
        <authorList>
            <person name="Colbourne J.K."/>
            <person name="Pfrender M.E."/>
            <person name="Gilbert D."/>
            <person name="Thomas W.K."/>
            <person name="Tucker A."/>
            <person name="Oakley T.H."/>
            <person name="Tokishita S."/>
            <person name="Aerts A."/>
            <person name="Arnold G.J."/>
            <person name="Basu M.K."/>
            <person name="Bauer D.J."/>
            <person name="Caceres C.E."/>
            <person name="Carmel L."/>
            <person name="Casola C."/>
            <person name="Choi J.H."/>
            <person name="Detter J.C."/>
            <person name="Dong Q."/>
            <person name="Dusheyko S."/>
            <person name="Eads B.D."/>
            <person name="Frohlich T."/>
            <person name="Geiler-Samerotte K.A."/>
            <person name="Gerlach D."/>
            <person name="Hatcher P."/>
            <person name="Jogdeo S."/>
            <person name="Krijgsveld J."/>
            <person name="Kriventseva E.V."/>
            <person name="Kultz D."/>
            <person name="Laforsch C."/>
            <person name="Lindquist E."/>
            <person name="Lopez J."/>
            <person name="Manak J.R."/>
            <person name="Muller J."/>
            <person name="Pangilinan J."/>
            <person name="Patwardhan R.P."/>
            <person name="Pitluck S."/>
            <person name="Pritham E.J."/>
            <person name="Rechtsteiner A."/>
            <person name="Rho M."/>
            <person name="Rogozin I.B."/>
            <person name="Sakarya O."/>
            <person name="Salamov A."/>
            <person name="Schaack S."/>
            <person name="Shapiro H."/>
            <person name="Shiga Y."/>
            <person name="Skalitzky C."/>
            <person name="Smith Z."/>
            <person name="Souvorov A."/>
            <person name="Sung W."/>
            <person name="Tang Z."/>
            <person name="Tsuchiya D."/>
            <person name="Tu H."/>
            <person name="Vos H."/>
            <person name="Wang M."/>
            <person name="Wolf Y.I."/>
            <person name="Yamagata H."/>
            <person name="Yamada T."/>
            <person name="Ye Y."/>
            <person name="Shaw J.R."/>
            <person name="Andrews J."/>
            <person name="Crease T.J."/>
            <person name="Tang H."/>
            <person name="Lucas S.M."/>
            <person name="Robertson H.M."/>
            <person name="Bork P."/>
            <person name="Koonin E.V."/>
            <person name="Zdobnov E.M."/>
            <person name="Grigoriev I.V."/>
            <person name="Lynch M."/>
            <person name="Boore J.L."/>
        </authorList>
    </citation>
    <scope>NUCLEOTIDE SEQUENCE [LARGE SCALE GENOMIC DNA]</scope>
</reference>
<dbReference type="AlphaFoldDB" id="E9GCA8"/>
<evidence type="ECO:0000313" key="4">
    <source>
        <dbReference type="Proteomes" id="UP000000305"/>
    </source>
</evidence>
<proteinExistence type="predicted"/>
<dbReference type="KEGG" id="dpx:DAPPUDRAFT_101087"/>
<evidence type="ECO:0000313" key="3">
    <source>
        <dbReference type="EMBL" id="EFX82890.1"/>
    </source>
</evidence>
<dbReference type="Proteomes" id="UP000000305">
    <property type="component" value="Unassembled WGS sequence"/>
</dbReference>
<protein>
    <submittedName>
        <fullName evidence="3">Uncharacterized protein</fullName>
    </submittedName>
</protein>